<feature type="domain" description="FERM" evidence="1">
    <location>
        <begin position="1"/>
        <end position="69"/>
    </location>
</feature>
<dbReference type="InterPro" id="IPR000299">
    <property type="entry name" value="FERM_domain"/>
</dbReference>
<reference evidence="3" key="1">
    <citation type="submission" date="2012-08" db="EMBL/GenBank/DDBJ databases">
        <title>The Genome Sequence of Wuchereria bancrofti.</title>
        <authorList>
            <person name="Nutman T.B."/>
            <person name="Fink D.L."/>
            <person name="Russ C."/>
            <person name="Young S."/>
            <person name="Zeng Q."/>
            <person name="Koehrsen M."/>
            <person name="Alvarado L."/>
            <person name="Berlin A."/>
            <person name="Chapman S.B."/>
            <person name="Chen Z."/>
            <person name="Freedman E."/>
            <person name="Gellesch M."/>
            <person name="Goldberg J."/>
            <person name="Griggs A."/>
            <person name="Gujja S."/>
            <person name="Heilman E.R."/>
            <person name="Heiman D."/>
            <person name="Hepburn T."/>
            <person name="Howarth C."/>
            <person name="Jen D."/>
            <person name="Larson L."/>
            <person name="Lewis B."/>
            <person name="Mehta T."/>
            <person name="Park D."/>
            <person name="Pearson M."/>
            <person name="Roberts A."/>
            <person name="Saif S."/>
            <person name="Shea T."/>
            <person name="Shenoy N."/>
            <person name="Sisk P."/>
            <person name="Stolte C."/>
            <person name="Sykes S."/>
            <person name="Walk T."/>
            <person name="White J."/>
            <person name="Yandava C."/>
            <person name="Haas B."/>
            <person name="Henn M.R."/>
            <person name="Nusbaum C."/>
            <person name="Birren B."/>
        </authorList>
    </citation>
    <scope>NUCLEOTIDE SEQUENCE [LARGE SCALE GENOMIC DNA]</scope>
    <source>
        <strain evidence="3">NA</strain>
    </source>
</reference>
<dbReference type="Gene3D" id="1.20.80.10">
    <property type="match status" value="1"/>
</dbReference>
<dbReference type="EMBL" id="ADBV01018793">
    <property type="protein sequence ID" value="EJW71372.1"/>
    <property type="molecule type" value="Genomic_DNA"/>
</dbReference>
<evidence type="ECO:0000313" key="3">
    <source>
        <dbReference type="Proteomes" id="UP000004810"/>
    </source>
</evidence>
<protein>
    <recommendedName>
        <fullName evidence="1">FERM domain-containing protein</fullName>
    </recommendedName>
</protein>
<accession>J9E333</accession>
<evidence type="ECO:0000313" key="2">
    <source>
        <dbReference type="EMBL" id="EJW71372.1"/>
    </source>
</evidence>
<dbReference type="InterPro" id="IPR051567">
    <property type="entry name" value="Unconventional_Myosin_ATPase"/>
</dbReference>
<dbReference type="InterPro" id="IPR014352">
    <property type="entry name" value="FERM/acyl-CoA-bd_prot_sf"/>
</dbReference>
<name>J9E333_WUCBA</name>
<dbReference type="PROSITE" id="PS50057">
    <property type="entry name" value="FERM_3"/>
    <property type="match status" value="1"/>
</dbReference>
<sequence length="69" mass="8243">MDHIMDAISQCEQYATETAKEVVNPLWRFFYRKEIFSPWHDPSSDSISTNLIYHQIIRGVKYGEYRTTK</sequence>
<dbReference type="PANTHER" id="PTHR22692">
    <property type="entry name" value="MYOSIN VII, XV"/>
    <property type="match status" value="1"/>
</dbReference>
<comment type="caution">
    <text evidence="2">The sequence shown here is derived from an EMBL/GenBank/DDBJ whole genome shotgun (WGS) entry which is preliminary data.</text>
</comment>
<dbReference type="Gene3D" id="3.10.20.90">
    <property type="entry name" value="Phosphatidylinositol 3-kinase Catalytic Subunit, Chain A, domain 1"/>
    <property type="match status" value="1"/>
</dbReference>
<dbReference type="Proteomes" id="UP000004810">
    <property type="component" value="Unassembled WGS sequence"/>
</dbReference>
<gene>
    <name evidence="2" type="ORF">WUBG_17722</name>
</gene>
<feature type="non-terminal residue" evidence="2">
    <location>
        <position position="69"/>
    </location>
</feature>
<organism evidence="2 3">
    <name type="scientific">Wuchereria bancrofti</name>
    <dbReference type="NCBI Taxonomy" id="6293"/>
    <lineage>
        <taxon>Eukaryota</taxon>
        <taxon>Metazoa</taxon>
        <taxon>Ecdysozoa</taxon>
        <taxon>Nematoda</taxon>
        <taxon>Chromadorea</taxon>
        <taxon>Rhabditida</taxon>
        <taxon>Spirurina</taxon>
        <taxon>Spiruromorpha</taxon>
        <taxon>Filarioidea</taxon>
        <taxon>Onchocercidae</taxon>
        <taxon>Wuchereria</taxon>
    </lineage>
</organism>
<proteinExistence type="predicted"/>
<dbReference type="PANTHER" id="PTHR22692:SF33">
    <property type="entry name" value="MYOSIN"/>
    <property type="match status" value="1"/>
</dbReference>
<dbReference type="Pfam" id="PF21989">
    <property type="entry name" value="RA_2"/>
    <property type="match status" value="1"/>
</dbReference>
<dbReference type="AlphaFoldDB" id="J9E333"/>
<evidence type="ECO:0000259" key="1">
    <source>
        <dbReference type="PROSITE" id="PS50057"/>
    </source>
</evidence>